<gene>
    <name evidence="2" type="ORF">CLLU_22760</name>
</gene>
<dbReference type="EMBL" id="PVXP01000034">
    <property type="protein sequence ID" value="PRR84737.1"/>
    <property type="molecule type" value="Genomic_DNA"/>
</dbReference>
<protein>
    <submittedName>
        <fullName evidence="2">Uncharacterized protein</fullName>
    </submittedName>
</protein>
<keyword evidence="3" id="KW-1185">Reference proteome</keyword>
<evidence type="ECO:0000313" key="2">
    <source>
        <dbReference type="EMBL" id="PRR84737.1"/>
    </source>
</evidence>
<dbReference type="AlphaFoldDB" id="A0A2T0BLI6"/>
<sequence>MLNEQIIISGNIAVIIPATDTTPEQNKIVGNMSSNINSGNGTVSMTINLQDKDTAQANLPQVQQQVQEFMDAFKTKTKPIIDLFGDETTTTTTEAPTTTTITTQGA</sequence>
<evidence type="ECO:0000256" key="1">
    <source>
        <dbReference type="SAM" id="MobiDB-lite"/>
    </source>
</evidence>
<name>A0A2T0BLI6_9CLOT</name>
<dbReference type="Proteomes" id="UP000237798">
    <property type="component" value="Unassembled WGS sequence"/>
</dbReference>
<reference evidence="2 3" key="1">
    <citation type="submission" date="2018-03" db="EMBL/GenBank/DDBJ databases">
        <title>Genome sequence of Clostridium luticellarii DSM 29923.</title>
        <authorList>
            <person name="Poehlein A."/>
            <person name="Daniel R."/>
        </authorList>
    </citation>
    <scope>NUCLEOTIDE SEQUENCE [LARGE SCALE GENOMIC DNA]</scope>
    <source>
        <strain evidence="2 3">DSM 29923</strain>
    </source>
</reference>
<organism evidence="2 3">
    <name type="scientific">Clostridium luticellarii</name>
    <dbReference type="NCBI Taxonomy" id="1691940"/>
    <lineage>
        <taxon>Bacteria</taxon>
        <taxon>Bacillati</taxon>
        <taxon>Bacillota</taxon>
        <taxon>Clostridia</taxon>
        <taxon>Eubacteriales</taxon>
        <taxon>Clostridiaceae</taxon>
        <taxon>Clostridium</taxon>
    </lineage>
</organism>
<feature type="region of interest" description="Disordered" evidence="1">
    <location>
        <begin position="87"/>
        <end position="106"/>
    </location>
</feature>
<feature type="compositionally biased region" description="Low complexity" evidence="1">
    <location>
        <begin position="88"/>
        <end position="106"/>
    </location>
</feature>
<evidence type="ECO:0000313" key="3">
    <source>
        <dbReference type="Proteomes" id="UP000237798"/>
    </source>
</evidence>
<accession>A0A2T0BLI6</accession>
<dbReference type="RefSeq" id="WP_106009900.1">
    <property type="nucleotide sequence ID" value="NZ_PVXP01000034.1"/>
</dbReference>
<proteinExistence type="predicted"/>
<comment type="caution">
    <text evidence="2">The sequence shown here is derived from an EMBL/GenBank/DDBJ whole genome shotgun (WGS) entry which is preliminary data.</text>
</comment>